<protein>
    <submittedName>
        <fullName evidence="2">Uncharacterized protein</fullName>
    </submittedName>
</protein>
<sequence length="73" mass="8400">MMLMGFNGFIAMLVIVFGVINLLIYLKLKQNIERLNERSGMIFNLFLEHYADSAPGNDNMEKINQHTDKVPKV</sequence>
<reference evidence="2" key="1">
    <citation type="submission" date="2018-06" db="EMBL/GenBank/DDBJ databases">
        <authorList>
            <person name="Zhirakovskaya E."/>
        </authorList>
    </citation>
    <scope>NUCLEOTIDE SEQUENCE</scope>
</reference>
<keyword evidence="1" id="KW-0812">Transmembrane</keyword>
<evidence type="ECO:0000256" key="1">
    <source>
        <dbReference type="SAM" id="Phobius"/>
    </source>
</evidence>
<dbReference type="EMBL" id="UOEC01000057">
    <property type="protein sequence ID" value="VAV89127.1"/>
    <property type="molecule type" value="Genomic_DNA"/>
</dbReference>
<name>A0A3B0RC28_9ZZZZ</name>
<gene>
    <name evidence="2" type="ORF">MNBD_ALPHA08-1590</name>
</gene>
<evidence type="ECO:0000313" key="2">
    <source>
        <dbReference type="EMBL" id="VAV89127.1"/>
    </source>
</evidence>
<accession>A0A3B0RC28</accession>
<keyword evidence="1" id="KW-1133">Transmembrane helix</keyword>
<proteinExistence type="predicted"/>
<dbReference type="AlphaFoldDB" id="A0A3B0RC28"/>
<feature type="transmembrane region" description="Helical" evidence="1">
    <location>
        <begin position="6"/>
        <end position="26"/>
    </location>
</feature>
<organism evidence="2">
    <name type="scientific">hydrothermal vent metagenome</name>
    <dbReference type="NCBI Taxonomy" id="652676"/>
    <lineage>
        <taxon>unclassified sequences</taxon>
        <taxon>metagenomes</taxon>
        <taxon>ecological metagenomes</taxon>
    </lineage>
</organism>
<keyword evidence="1" id="KW-0472">Membrane</keyword>